<dbReference type="Proteomes" id="UP000299102">
    <property type="component" value="Unassembled WGS sequence"/>
</dbReference>
<gene>
    <name evidence="1" type="ORF">EVAR_4987_1</name>
</gene>
<evidence type="ECO:0000313" key="1">
    <source>
        <dbReference type="EMBL" id="GBP31748.1"/>
    </source>
</evidence>
<dbReference type="AlphaFoldDB" id="A0A4C1UZ50"/>
<sequence length="109" mass="12414">MLIGRTKFMFAKRILQVGAPRAVESASRKLRETFTLHLNSAAAARRTAPGPPTAPTPLGSLVATIANYKSVRLPARFRRIKTLKIYFHGFYFRFFVHRTESNHKLSNRL</sequence>
<evidence type="ECO:0000313" key="2">
    <source>
        <dbReference type="Proteomes" id="UP000299102"/>
    </source>
</evidence>
<reference evidence="1 2" key="1">
    <citation type="journal article" date="2019" name="Commun. Biol.">
        <title>The bagworm genome reveals a unique fibroin gene that provides high tensile strength.</title>
        <authorList>
            <person name="Kono N."/>
            <person name="Nakamura H."/>
            <person name="Ohtoshi R."/>
            <person name="Tomita M."/>
            <person name="Numata K."/>
            <person name="Arakawa K."/>
        </authorList>
    </citation>
    <scope>NUCLEOTIDE SEQUENCE [LARGE SCALE GENOMIC DNA]</scope>
</reference>
<dbReference type="EMBL" id="BGZK01000250">
    <property type="protein sequence ID" value="GBP31748.1"/>
    <property type="molecule type" value="Genomic_DNA"/>
</dbReference>
<name>A0A4C1UZ50_EUMVA</name>
<protein>
    <submittedName>
        <fullName evidence="1">Uncharacterized protein</fullName>
    </submittedName>
</protein>
<proteinExistence type="predicted"/>
<keyword evidence="2" id="KW-1185">Reference proteome</keyword>
<accession>A0A4C1UZ50</accession>
<organism evidence="1 2">
    <name type="scientific">Eumeta variegata</name>
    <name type="common">Bagworm moth</name>
    <name type="synonym">Eumeta japonica</name>
    <dbReference type="NCBI Taxonomy" id="151549"/>
    <lineage>
        <taxon>Eukaryota</taxon>
        <taxon>Metazoa</taxon>
        <taxon>Ecdysozoa</taxon>
        <taxon>Arthropoda</taxon>
        <taxon>Hexapoda</taxon>
        <taxon>Insecta</taxon>
        <taxon>Pterygota</taxon>
        <taxon>Neoptera</taxon>
        <taxon>Endopterygota</taxon>
        <taxon>Lepidoptera</taxon>
        <taxon>Glossata</taxon>
        <taxon>Ditrysia</taxon>
        <taxon>Tineoidea</taxon>
        <taxon>Psychidae</taxon>
        <taxon>Oiketicinae</taxon>
        <taxon>Eumeta</taxon>
    </lineage>
</organism>
<comment type="caution">
    <text evidence="1">The sequence shown here is derived from an EMBL/GenBank/DDBJ whole genome shotgun (WGS) entry which is preliminary data.</text>
</comment>